<dbReference type="OMA" id="RKNKCLL"/>
<sequence length="353" mass="39760">MAKSTKFSLKLLVDEKRNKVVLAEASQDFVDVLYGLLTLPMGTIARLLEKHQKLPQVLCCYKNLNKSVADVVVDDFETEACKSMLMYPKSTKEIHCRRLKLNIDDTTATKFFVCSNVHSCKSYSNFSTSRCKCGYSMVHQVQVPEEEQCVDGLFVSCRSSFIITDDLKVRFNSIDGIVEVVSGLGYSCLSDLREMLADVGFDEVFTLLANVFTSESPLTCAFLRKHCVTRMDKPLSPVLTTGRVEQATRCYVKVFVRKLDRKIIYAECSEDFVDSLLTFLVFPLELAASFSNDNTILGCVRNLCRGGNCLTFIVTHHKHTNVKFPNVIHFCAITNFPGGLIDLWLGKMKELLL</sequence>
<dbReference type="AlphaFoldDB" id="V4K7J4"/>
<protein>
    <recommendedName>
        <fullName evidence="3">DUF674 domain-containing protein</fullName>
    </recommendedName>
</protein>
<evidence type="ECO:0000313" key="1">
    <source>
        <dbReference type="EMBL" id="ESQ33565.1"/>
    </source>
</evidence>
<keyword evidence="2" id="KW-1185">Reference proteome</keyword>
<evidence type="ECO:0008006" key="3">
    <source>
        <dbReference type="Google" id="ProtNLM"/>
    </source>
</evidence>
<gene>
    <name evidence="1" type="ORF">EUTSA_v10009971mg</name>
</gene>
<dbReference type="eggNOG" id="ENOG502RI50">
    <property type="taxonomic scope" value="Eukaryota"/>
</dbReference>
<evidence type="ECO:0000313" key="2">
    <source>
        <dbReference type="Proteomes" id="UP000030689"/>
    </source>
</evidence>
<dbReference type="KEGG" id="eus:EUTSA_v10009971mg"/>
<name>V4K7J4_EUTSA</name>
<dbReference type="Pfam" id="PF05056">
    <property type="entry name" value="DUF674"/>
    <property type="match status" value="1"/>
</dbReference>
<reference evidence="1 2" key="1">
    <citation type="journal article" date="2013" name="Front. Plant Sci.">
        <title>The Reference Genome of the Halophytic Plant Eutrema salsugineum.</title>
        <authorList>
            <person name="Yang R."/>
            <person name="Jarvis D.E."/>
            <person name="Chen H."/>
            <person name="Beilstein M.A."/>
            <person name="Grimwood J."/>
            <person name="Jenkins J."/>
            <person name="Shu S."/>
            <person name="Prochnik S."/>
            <person name="Xin M."/>
            <person name="Ma C."/>
            <person name="Schmutz J."/>
            <person name="Wing R.A."/>
            <person name="Mitchell-Olds T."/>
            <person name="Schumaker K.S."/>
            <person name="Wang X."/>
        </authorList>
    </citation>
    <scope>NUCLEOTIDE SEQUENCE [LARGE SCALE GENOMIC DNA]</scope>
</reference>
<organism evidence="1 2">
    <name type="scientific">Eutrema salsugineum</name>
    <name type="common">Saltwater cress</name>
    <name type="synonym">Sisymbrium salsugineum</name>
    <dbReference type="NCBI Taxonomy" id="72664"/>
    <lineage>
        <taxon>Eukaryota</taxon>
        <taxon>Viridiplantae</taxon>
        <taxon>Streptophyta</taxon>
        <taxon>Embryophyta</taxon>
        <taxon>Tracheophyta</taxon>
        <taxon>Spermatophyta</taxon>
        <taxon>Magnoliopsida</taxon>
        <taxon>eudicotyledons</taxon>
        <taxon>Gunneridae</taxon>
        <taxon>Pentapetalae</taxon>
        <taxon>rosids</taxon>
        <taxon>malvids</taxon>
        <taxon>Brassicales</taxon>
        <taxon>Brassicaceae</taxon>
        <taxon>Eutremeae</taxon>
        <taxon>Eutrema</taxon>
    </lineage>
</organism>
<accession>V4K7J4</accession>
<dbReference type="Proteomes" id="UP000030689">
    <property type="component" value="Unassembled WGS sequence"/>
</dbReference>
<dbReference type="STRING" id="72664.V4K7J4"/>
<dbReference type="EMBL" id="KI517683">
    <property type="protein sequence ID" value="ESQ33565.1"/>
    <property type="molecule type" value="Genomic_DNA"/>
</dbReference>
<proteinExistence type="predicted"/>
<dbReference type="InterPro" id="IPR007750">
    <property type="entry name" value="DUF674"/>
</dbReference>
<dbReference type="PANTHER" id="PTHR33103:SF56">
    <property type="entry name" value="DUF674 FAMILY PROTEIN"/>
    <property type="match status" value="1"/>
</dbReference>
<dbReference type="Gramene" id="ESQ33565">
    <property type="protein sequence ID" value="ESQ33565"/>
    <property type="gene ID" value="EUTSA_v10009971mg"/>
</dbReference>
<dbReference type="PANTHER" id="PTHR33103">
    <property type="entry name" value="OS01G0153900 PROTEIN"/>
    <property type="match status" value="1"/>
</dbReference>